<dbReference type="PATRIC" id="fig|740709.3.peg.388"/>
<organism evidence="7 8">
    <name type="scientific">Idiomarina xiamenensis 10-D-4</name>
    <dbReference type="NCBI Taxonomy" id="740709"/>
    <lineage>
        <taxon>Bacteria</taxon>
        <taxon>Pseudomonadati</taxon>
        <taxon>Pseudomonadota</taxon>
        <taxon>Gammaproteobacteria</taxon>
        <taxon>Alteromonadales</taxon>
        <taxon>Idiomarinaceae</taxon>
        <taxon>Idiomarina</taxon>
    </lineage>
</organism>
<evidence type="ECO:0000256" key="1">
    <source>
        <dbReference type="ARBA" id="ARBA00004141"/>
    </source>
</evidence>
<gene>
    <name evidence="7" type="ORF">A10D4_01927</name>
</gene>
<reference evidence="7 8" key="1">
    <citation type="journal article" date="2012" name="J. Bacteriol.">
        <title>Genome Sequence of Idiomarina xiamenensis Type Strain 10-D-4.</title>
        <authorList>
            <person name="Lai Q."/>
            <person name="Wang L."/>
            <person name="Wang W."/>
            <person name="Shao Z."/>
        </authorList>
    </citation>
    <scope>NUCLEOTIDE SEQUENCE [LARGE SCALE GENOMIC DNA]</scope>
    <source>
        <strain evidence="7 8">10-D-4</strain>
    </source>
</reference>
<evidence type="ECO:0000256" key="4">
    <source>
        <dbReference type="ARBA" id="ARBA00022989"/>
    </source>
</evidence>
<dbReference type="Pfam" id="PF00209">
    <property type="entry name" value="SNF"/>
    <property type="match status" value="2"/>
</dbReference>
<feature type="transmembrane region" description="Helical" evidence="6">
    <location>
        <begin position="328"/>
        <end position="347"/>
    </location>
</feature>
<evidence type="ECO:0000256" key="6">
    <source>
        <dbReference type="SAM" id="Phobius"/>
    </source>
</evidence>
<dbReference type="InterPro" id="IPR037272">
    <property type="entry name" value="SNS_sf"/>
</dbReference>
<comment type="caution">
    <text evidence="7">The sequence shown here is derived from an EMBL/GenBank/DDBJ whole genome shotgun (WGS) entry which is preliminary data.</text>
</comment>
<evidence type="ECO:0000256" key="2">
    <source>
        <dbReference type="ARBA" id="ARBA00022448"/>
    </source>
</evidence>
<dbReference type="PANTHER" id="PTHR42948:SF1">
    <property type="entry name" value="TRANSPORTER"/>
    <property type="match status" value="1"/>
</dbReference>
<proteinExistence type="predicted"/>
<keyword evidence="3 6" id="KW-0812">Transmembrane</keyword>
<dbReference type="SUPFAM" id="SSF161070">
    <property type="entry name" value="SNF-like"/>
    <property type="match status" value="1"/>
</dbReference>
<dbReference type="STRING" id="740709.A10D4_01927"/>
<comment type="subcellular location">
    <subcellularLocation>
        <location evidence="1">Membrane</location>
        <topology evidence="1">Multi-pass membrane protein</topology>
    </subcellularLocation>
</comment>
<feature type="transmembrane region" description="Helical" evidence="6">
    <location>
        <begin position="394"/>
        <end position="418"/>
    </location>
</feature>
<feature type="transmembrane region" description="Helical" evidence="6">
    <location>
        <begin position="190"/>
        <end position="211"/>
    </location>
</feature>
<evidence type="ECO:0000313" key="8">
    <source>
        <dbReference type="Proteomes" id="UP000014115"/>
    </source>
</evidence>
<dbReference type="InterPro" id="IPR000175">
    <property type="entry name" value="Na/ntran_symport"/>
</dbReference>
<keyword evidence="5 6" id="KW-0472">Membrane</keyword>
<dbReference type="PROSITE" id="PS50267">
    <property type="entry name" value="NA_NEUROTRAN_SYMP_3"/>
    <property type="match status" value="1"/>
</dbReference>
<feature type="transmembrane region" description="Helical" evidence="6">
    <location>
        <begin position="27"/>
        <end position="47"/>
    </location>
</feature>
<dbReference type="CDD" id="cd10336">
    <property type="entry name" value="SLC6sbd_Tyt1-Like"/>
    <property type="match status" value="1"/>
</dbReference>
<feature type="transmembrane region" description="Helical" evidence="6">
    <location>
        <begin position="104"/>
        <end position="136"/>
    </location>
</feature>
<sequence>MLFDNAYNDNNIMDTQQTNSPAFSSRLGFILAAAGSAVGVGNIWGFPTQAASNGGGAFLLVYLVMIVLLAYPMLVAEVTIGRLRQRNPVASLRSLSERPWLRRFGATSGIVGLLVLALILSFYAIVSGWLLAYMLAPLMSLLGLTQTATWLTEFSITRNISMMVIFMLLTIYVVRAGVSQGIERWSRRLMPLLFILLLLMAAYILTLPGALDGLKMYLVPDFSRINDPDLIIRAMGQAFFSLSIGVCCMMTYGAYLSRDANLPKTTAWVAGIDTLVAFLAGLLILPAMFAAQANGVAIYAADGSLLSADTLVFTVLPAMFDTLGGAGPYAAFGFFLLMTIAAVTSSISMLEAPVNTLCEETQSRRNGVVWLVAGSIAIFSAIIVFNFDALFGLVVTVTTVYMQPLMALIFGVMLTWVLRQHLLLRALQQGAENIETSYFWRIWPWYVKFICPLLILLVMWRG</sequence>
<evidence type="ECO:0000256" key="3">
    <source>
        <dbReference type="ARBA" id="ARBA00022692"/>
    </source>
</evidence>
<accession>K2JU36</accession>
<feature type="transmembrane region" description="Helical" evidence="6">
    <location>
        <begin position="156"/>
        <end position="178"/>
    </location>
</feature>
<name>K2JU36_9GAMM</name>
<dbReference type="InterPro" id="IPR047218">
    <property type="entry name" value="YocR/YhdH-like"/>
</dbReference>
<dbReference type="EMBL" id="AMRG01000002">
    <property type="protein sequence ID" value="EKE86961.1"/>
    <property type="molecule type" value="Genomic_DNA"/>
</dbReference>
<evidence type="ECO:0000256" key="5">
    <source>
        <dbReference type="ARBA" id="ARBA00023136"/>
    </source>
</evidence>
<feature type="transmembrane region" description="Helical" evidence="6">
    <location>
        <begin position="231"/>
        <end position="255"/>
    </location>
</feature>
<feature type="transmembrane region" description="Helical" evidence="6">
    <location>
        <begin position="59"/>
        <end position="83"/>
    </location>
</feature>
<dbReference type="AlphaFoldDB" id="K2JU36"/>
<dbReference type="PRINTS" id="PR00176">
    <property type="entry name" value="NANEUSMPORT"/>
</dbReference>
<dbReference type="GO" id="GO:0016020">
    <property type="term" value="C:membrane"/>
    <property type="evidence" value="ECO:0007669"/>
    <property type="project" value="UniProtKB-SubCell"/>
</dbReference>
<keyword evidence="2" id="KW-0813">Transport</keyword>
<feature type="transmembrane region" description="Helical" evidence="6">
    <location>
        <begin position="438"/>
        <end position="460"/>
    </location>
</feature>
<dbReference type="eggNOG" id="COG0733">
    <property type="taxonomic scope" value="Bacteria"/>
</dbReference>
<feature type="transmembrane region" description="Helical" evidence="6">
    <location>
        <begin position="367"/>
        <end position="387"/>
    </location>
</feature>
<protein>
    <submittedName>
        <fullName evidence="7">SNF family Na(+)-dependent transporter</fullName>
    </submittedName>
</protein>
<evidence type="ECO:0000313" key="7">
    <source>
        <dbReference type="EMBL" id="EKE86961.1"/>
    </source>
</evidence>
<dbReference type="RefSeq" id="WP_008487380.1">
    <property type="nucleotide sequence ID" value="NZ_AMRG01000002.1"/>
</dbReference>
<dbReference type="PANTHER" id="PTHR42948">
    <property type="entry name" value="TRANSPORTER"/>
    <property type="match status" value="1"/>
</dbReference>
<keyword evidence="4 6" id="KW-1133">Transmembrane helix</keyword>
<feature type="transmembrane region" description="Helical" evidence="6">
    <location>
        <begin position="267"/>
        <end position="290"/>
    </location>
</feature>
<dbReference type="NCBIfam" id="NF037979">
    <property type="entry name" value="Na_transp"/>
    <property type="match status" value="1"/>
</dbReference>
<dbReference type="Proteomes" id="UP000014115">
    <property type="component" value="Unassembled WGS sequence"/>
</dbReference>
<keyword evidence="8" id="KW-1185">Reference proteome</keyword>